<keyword evidence="3" id="KW-1185">Reference proteome</keyword>
<reference evidence="2" key="1">
    <citation type="journal article" date="2020" name="Stud. Mycol.">
        <title>101 Dothideomycetes genomes: a test case for predicting lifestyles and emergence of pathogens.</title>
        <authorList>
            <person name="Haridas S."/>
            <person name="Albert R."/>
            <person name="Binder M."/>
            <person name="Bloem J."/>
            <person name="Labutti K."/>
            <person name="Salamov A."/>
            <person name="Andreopoulos B."/>
            <person name="Baker S."/>
            <person name="Barry K."/>
            <person name="Bills G."/>
            <person name="Bluhm B."/>
            <person name="Cannon C."/>
            <person name="Castanera R."/>
            <person name="Culley D."/>
            <person name="Daum C."/>
            <person name="Ezra D."/>
            <person name="Gonzalez J."/>
            <person name="Henrissat B."/>
            <person name="Kuo A."/>
            <person name="Liang C."/>
            <person name="Lipzen A."/>
            <person name="Lutzoni F."/>
            <person name="Magnuson J."/>
            <person name="Mondo S."/>
            <person name="Nolan M."/>
            <person name="Ohm R."/>
            <person name="Pangilinan J."/>
            <person name="Park H.-J."/>
            <person name="Ramirez L."/>
            <person name="Alfaro M."/>
            <person name="Sun H."/>
            <person name="Tritt A."/>
            <person name="Yoshinaga Y."/>
            <person name="Zwiers L.-H."/>
            <person name="Turgeon B."/>
            <person name="Goodwin S."/>
            <person name="Spatafora J."/>
            <person name="Crous P."/>
            <person name="Grigoriev I."/>
        </authorList>
    </citation>
    <scope>NUCLEOTIDE SEQUENCE</scope>
    <source>
        <strain evidence="2">HMLAC05119</strain>
    </source>
</reference>
<evidence type="ECO:0000256" key="1">
    <source>
        <dbReference type="SAM" id="MobiDB-lite"/>
    </source>
</evidence>
<dbReference type="EMBL" id="ML979135">
    <property type="protein sequence ID" value="KAF1917185.1"/>
    <property type="molecule type" value="Genomic_DNA"/>
</dbReference>
<organism evidence="2 3">
    <name type="scientific">Ampelomyces quisqualis</name>
    <name type="common">Powdery mildew agent</name>
    <dbReference type="NCBI Taxonomy" id="50730"/>
    <lineage>
        <taxon>Eukaryota</taxon>
        <taxon>Fungi</taxon>
        <taxon>Dikarya</taxon>
        <taxon>Ascomycota</taxon>
        <taxon>Pezizomycotina</taxon>
        <taxon>Dothideomycetes</taxon>
        <taxon>Pleosporomycetidae</taxon>
        <taxon>Pleosporales</taxon>
        <taxon>Pleosporineae</taxon>
        <taxon>Phaeosphaeriaceae</taxon>
        <taxon>Ampelomyces</taxon>
    </lineage>
</organism>
<sequence length="779" mass="84575">MGVAPKSFCHMQTLLLHRSMQRLSLLSVYQQMAESLHYMKESMTEQEELTGHNTRNHVPTVKNIVASAEAPILKSTALPGAHFSESQDAYIYEKERQMGYLEANKDLDLMVGLSGTNPELFPGFKRMVEHDFMKDPMNPRHATASSKAISYWLACAAAAHLLGYKELDPVVLGCPTRFLGHIVNSMATNTNNKAERGSIILANDITGHHCVQCAILMKEKTPMPARKKVLPAIGAKNGPAAYHISWTFDSIQRSSPSLRTPFRVTTFLARSTAMASNSTESALSASIVTPENLQHLEAHVLRPHVESSRNSVVLSYKIEKHPWLHDALQAHLIRLGSKPSLVDTIGKLLPIQARLILEFTATHGGNLVFVEIGADVDMVTLMGTFKFQSVIIIINLAKRLGDKRTSGTSKVPEQVPSFCLTTRSATAPWSSRFSDNVSRASHLSKLDLLCNLTEPDKCSVNAMQRYMTLPIFFDPVSGGISFEELRLADYQAGRFDDCAPAPIPPLAGAKPLLTSASSNLAPADLKNSSSSSSSNLPASSTGPFSTVSNVAQVPFSGHTAPQRETFMSLSIYSSLTSTTSFEEMRLVDYQAGRTAPTTMFGSGLPRYTPDSGALSPKPFAHLAITPGKKPTLSAPECGPVTGHLVTPSSKTDWLGTLSPETKVPAPPVASPETLATRTIAKLPIGTKAESIMQEPEKNTCRQCTVPLPSHHHATQAPDLCDECTKKNAACWIWKGGSPAKADQEPAETVDESQNDEAVVTWLSKLELDEPSKTSAEREA</sequence>
<feature type="compositionally biased region" description="Acidic residues" evidence="1">
    <location>
        <begin position="744"/>
        <end position="754"/>
    </location>
</feature>
<evidence type="ECO:0000313" key="3">
    <source>
        <dbReference type="Proteomes" id="UP000800096"/>
    </source>
</evidence>
<proteinExistence type="predicted"/>
<protein>
    <submittedName>
        <fullName evidence="2">Uncharacterized protein</fullName>
    </submittedName>
</protein>
<feature type="region of interest" description="Disordered" evidence="1">
    <location>
        <begin position="736"/>
        <end position="755"/>
    </location>
</feature>
<name>A0A6A5QNF7_AMPQU</name>
<dbReference type="OrthoDB" id="3797628at2759"/>
<accession>A0A6A5QNF7</accession>
<dbReference type="Proteomes" id="UP000800096">
    <property type="component" value="Unassembled WGS sequence"/>
</dbReference>
<gene>
    <name evidence="2" type="ORF">BDU57DRAFT_576013</name>
</gene>
<evidence type="ECO:0000313" key="2">
    <source>
        <dbReference type="EMBL" id="KAF1917185.1"/>
    </source>
</evidence>
<feature type="region of interest" description="Disordered" evidence="1">
    <location>
        <begin position="523"/>
        <end position="543"/>
    </location>
</feature>
<dbReference type="AlphaFoldDB" id="A0A6A5QNF7"/>